<feature type="topological domain" description="Periplasmic" evidence="14">
    <location>
        <begin position="27"/>
        <end position="44"/>
    </location>
</feature>
<keyword evidence="7 14" id="KW-0249">Electron transport</keyword>
<evidence type="ECO:0000256" key="1">
    <source>
        <dbReference type="ARBA" id="ARBA00004429"/>
    </source>
</evidence>
<accession>A0ABW8NHG5</accession>
<dbReference type="InterPro" id="IPR050183">
    <property type="entry name" value="DsbB"/>
</dbReference>
<evidence type="ECO:0000256" key="13">
    <source>
        <dbReference type="ARBA" id="ARBA00023284"/>
    </source>
</evidence>
<evidence type="ECO:0000256" key="2">
    <source>
        <dbReference type="ARBA" id="ARBA00008823"/>
    </source>
</evidence>
<keyword evidence="12 14" id="KW-0143">Chaperone</keyword>
<evidence type="ECO:0000256" key="12">
    <source>
        <dbReference type="ARBA" id="ARBA00023186"/>
    </source>
</evidence>
<protein>
    <recommendedName>
        <fullName evidence="14">Disulfide bond formation protein B</fullName>
    </recommendedName>
    <alternativeName>
        <fullName evidence="14">Disulfide oxidoreductase</fullName>
    </alternativeName>
</protein>
<organism evidence="16 17">
    <name type="scientific">Oceanobacter antarcticus</name>
    <dbReference type="NCBI Taxonomy" id="3133425"/>
    <lineage>
        <taxon>Bacteria</taxon>
        <taxon>Pseudomonadati</taxon>
        <taxon>Pseudomonadota</taxon>
        <taxon>Gammaproteobacteria</taxon>
        <taxon>Oceanospirillales</taxon>
        <taxon>Oceanospirillaceae</taxon>
        <taxon>Oceanobacter</taxon>
    </lineage>
</organism>
<comment type="function">
    <text evidence="14">Required for disulfide bond formation in some periplasmic proteins. Acts by oxidizing the DsbA protein.</text>
</comment>
<evidence type="ECO:0000256" key="8">
    <source>
        <dbReference type="ARBA" id="ARBA00022989"/>
    </source>
</evidence>
<proteinExistence type="inferred from homology"/>
<feature type="topological domain" description="Cytoplasmic" evidence="14">
    <location>
        <begin position="162"/>
        <end position="170"/>
    </location>
</feature>
<keyword evidence="9 14" id="KW-0560">Oxidoreductase</keyword>
<feature type="transmembrane region" description="Helical" evidence="15">
    <location>
        <begin position="143"/>
        <end position="163"/>
    </location>
</feature>
<evidence type="ECO:0000256" key="11">
    <source>
        <dbReference type="ARBA" id="ARBA00023157"/>
    </source>
</evidence>
<evidence type="ECO:0000256" key="10">
    <source>
        <dbReference type="ARBA" id="ARBA00023136"/>
    </source>
</evidence>
<keyword evidence="5" id="KW-0997">Cell inner membrane</keyword>
<evidence type="ECO:0000256" key="7">
    <source>
        <dbReference type="ARBA" id="ARBA00022982"/>
    </source>
</evidence>
<feature type="topological domain" description="Cytoplasmic" evidence="14">
    <location>
        <begin position="1"/>
        <end position="9"/>
    </location>
</feature>
<reference evidence="16 17" key="1">
    <citation type="submission" date="2024-03" db="EMBL/GenBank/DDBJ databases">
        <title>High-quality draft genome sequence of Oceanobacter sp. wDCs-4.</title>
        <authorList>
            <person name="Dong C."/>
        </authorList>
    </citation>
    <scope>NUCLEOTIDE SEQUENCE [LARGE SCALE GENOMIC DNA]</scope>
    <source>
        <strain evidence="17">wDCs-4</strain>
    </source>
</reference>
<feature type="disulfide bond" description="Redox-active" evidence="14">
    <location>
        <begin position="36"/>
        <end position="39"/>
    </location>
</feature>
<dbReference type="RefSeq" id="WP_416205682.1">
    <property type="nucleotide sequence ID" value="NZ_JBBKTX010000008.1"/>
</dbReference>
<evidence type="ECO:0000256" key="9">
    <source>
        <dbReference type="ARBA" id="ARBA00023002"/>
    </source>
</evidence>
<keyword evidence="6 14" id="KW-0812">Transmembrane</keyword>
<evidence type="ECO:0000256" key="14">
    <source>
        <dbReference type="HAMAP-Rule" id="MF_00286"/>
    </source>
</evidence>
<comment type="subcellular location">
    <subcellularLocation>
        <location evidence="1">Cell inner membrane</location>
        <topology evidence="1">Multi-pass membrane protein</topology>
    </subcellularLocation>
    <subcellularLocation>
        <location evidence="14">Cell membrane</location>
        <topology evidence="14">Multi-pass membrane protein</topology>
    </subcellularLocation>
</comment>
<keyword evidence="3 14" id="KW-0813">Transport</keyword>
<keyword evidence="17" id="KW-1185">Reference proteome</keyword>
<comment type="similarity">
    <text evidence="2 14">Belongs to the DsbB family.</text>
</comment>
<keyword evidence="13 14" id="KW-0676">Redox-active center</keyword>
<feature type="transmembrane region" description="Helical" evidence="15">
    <location>
        <begin position="12"/>
        <end position="32"/>
    </location>
</feature>
<dbReference type="PANTHER" id="PTHR36570">
    <property type="entry name" value="DISULFIDE BOND FORMATION PROTEIN B"/>
    <property type="match status" value="1"/>
</dbReference>
<gene>
    <name evidence="14" type="primary">dsbB</name>
    <name evidence="16" type="ORF">WG929_08285</name>
</gene>
<comment type="caution">
    <text evidence="16">The sequence shown here is derived from an EMBL/GenBank/DDBJ whole genome shotgun (WGS) entry which is preliminary data.</text>
</comment>
<evidence type="ECO:0000256" key="5">
    <source>
        <dbReference type="ARBA" id="ARBA00022519"/>
    </source>
</evidence>
<dbReference type="InterPro" id="IPR003752">
    <property type="entry name" value="DiS_bond_form_DsbB/BdbC"/>
</dbReference>
<dbReference type="InterPro" id="IPR022920">
    <property type="entry name" value="Disulphide_bond_form_DsbB"/>
</dbReference>
<feature type="transmembrane region" description="Helical" evidence="15">
    <location>
        <begin position="69"/>
        <end position="90"/>
    </location>
</feature>
<dbReference type="PANTHER" id="PTHR36570:SF3">
    <property type="entry name" value="DISULFIDE BOND FORMATION PROTEIN B"/>
    <property type="match status" value="1"/>
</dbReference>
<dbReference type="SUPFAM" id="SSF158442">
    <property type="entry name" value="DsbB-like"/>
    <property type="match status" value="1"/>
</dbReference>
<evidence type="ECO:0000313" key="17">
    <source>
        <dbReference type="Proteomes" id="UP001620597"/>
    </source>
</evidence>
<keyword evidence="10 14" id="KW-0472">Membrane</keyword>
<dbReference type="EMBL" id="JBBKTX010000008">
    <property type="protein sequence ID" value="MFK4752404.1"/>
    <property type="molecule type" value="Genomic_DNA"/>
</dbReference>
<comment type="caution">
    <text evidence="14">Lacks conserved residue(s) required for the propagation of feature annotation.</text>
</comment>
<evidence type="ECO:0000313" key="16">
    <source>
        <dbReference type="EMBL" id="MFK4752404.1"/>
    </source>
</evidence>
<evidence type="ECO:0000256" key="15">
    <source>
        <dbReference type="SAM" id="Phobius"/>
    </source>
</evidence>
<evidence type="ECO:0000256" key="6">
    <source>
        <dbReference type="ARBA" id="ARBA00022692"/>
    </source>
</evidence>
<evidence type="ECO:0000256" key="3">
    <source>
        <dbReference type="ARBA" id="ARBA00022448"/>
    </source>
</evidence>
<dbReference type="Gene3D" id="1.20.1550.10">
    <property type="entry name" value="DsbB-like"/>
    <property type="match status" value="1"/>
</dbReference>
<feature type="transmembrane region" description="Helical" evidence="15">
    <location>
        <begin position="44"/>
        <end position="62"/>
    </location>
</feature>
<dbReference type="InterPro" id="IPR023380">
    <property type="entry name" value="DsbB-like_sf"/>
</dbReference>
<sequence length="170" mass="19121">MSPRLLRFGYLAGFLTCAALLGTAYYFEIVLYMEPCPLCMVQRLATLLIGIGCLLAFIFDGFRWMSRLALALTTGSAIFGAVVADHHIWIQHLPPEDVPDCGPSFDYLLETLPMNELISIMLHGDGNCADVSWMFWDMSMPEWTRLFFIAFAIAGLIALISSWRRGDRKS</sequence>
<evidence type="ECO:0000256" key="4">
    <source>
        <dbReference type="ARBA" id="ARBA00022475"/>
    </source>
</evidence>
<dbReference type="HAMAP" id="MF_00286">
    <property type="entry name" value="DsbB"/>
    <property type="match status" value="1"/>
</dbReference>
<name>A0ABW8NHG5_9GAMM</name>
<dbReference type="Proteomes" id="UP001620597">
    <property type="component" value="Unassembled WGS sequence"/>
</dbReference>
<dbReference type="Pfam" id="PF02600">
    <property type="entry name" value="DsbB"/>
    <property type="match status" value="1"/>
</dbReference>
<keyword evidence="11 14" id="KW-1015">Disulfide bond</keyword>
<keyword evidence="8 14" id="KW-1133">Transmembrane helix</keyword>
<keyword evidence="4 14" id="KW-1003">Cell membrane</keyword>